<dbReference type="GO" id="GO:0008168">
    <property type="term" value="F:methyltransferase activity"/>
    <property type="evidence" value="ECO:0007669"/>
    <property type="project" value="UniProtKB-KW"/>
</dbReference>
<dbReference type="GeneID" id="89542367"/>
<dbReference type="RefSeq" id="WP_095017923.1">
    <property type="nucleotide sequence ID" value="NZ_CAUQLY010000027.1"/>
</dbReference>
<dbReference type="Gene3D" id="3.40.50.150">
    <property type="entry name" value="Vaccinia Virus protein VP39"/>
    <property type="match status" value="1"/>
</dbReference>
<dbReference type="GO" id="GO:0032259">
    <property type="term" value="P:methylation"/>
    <property type="evidence" value="ECO:0007669"/>
    <property type="project" value="UniProtKB-KW"/>
</dbReference>
<organism evidence="1 2">
    <name type="scientific">Pseudomonas fragi</name>
    <dbReference type="NCBI Taxonomy" id="296"/>
    <lineage>
        <taxon>Bacteria</taxon>
        <taxon>Pseudomonadati</taxon>
        <taxon>Pseudomonadota</taxon>
        <taxon>Gammaproteobacteria</taxon>
        <taxon>Pseudomonadales</taxon>
        <taxon>Pseudomonadaceae</taxon>
        <taxon>Pseudomonas</taxon>
    </lineage>
</organism>
<sequence length="405" mass="45007">MLQLISLSPRAFDGPLESFEPVQHRLDSKSNYFIHDYLKLHGENIGRHADLSKVLTYHCDSDSFSISNEYKERLIADMVGLAKDVSRKLPNAVFIEKLCDWYRNATTINKQSVATDVTAHLSRKGNDIATMIMEVNPDLGRGSNKLKVLDIGGNDGKLTSYVSASLAEASGIYVEPYVLEVDTETGWDENSKTVQLESRKNCASVKKIIYDGTSMSSGKVAGSDCANPLVEGGKFDCVMYQHSLHHFPSDGVQQYSIKQAADLLKEGGVLSITEHSSRLSGDDIDLMHVVIELYKKLHENPDISPAQLERTYNQYMEAETPANYMSQERLIAMATNAGFTPVTVTPTSPGPDNAYSINFVKGDQKMIEKTRQLENLVYPASTLKADQLKYQTTFIPHLTRSNSFS</sequence>
<dbReference type="SUPFAM" id="SSF53335">
    <property type="entry name" value="S-adenosyl-L-methionine-dependent methyltransferases"/>
    <property type="match status" value="1"/>
</dbReference>
<keyword evidence="2" id="KW-1185">Reference proteome</keyword>
<dbReference type="Pfam" id="PF13489">
    <property type="entry name" value="Methyltransf_23"/>
    <property type="match status" value="1"/>
</dbReference>
<dbReference type="InterPro" id="IPR029063">
    <property type="entry name" value="SAM-dependent_MTases_sf"/>
</dbReference>
<reference evidence="1 2" key="1">
    <citation type="submission" date="2023-01" db="EMBL/GenBank/DDBJ databases">
        <title>Effects of deletion of Siderophore biosynthase gene in Pseudomonas fragi on quorum sensing and spoliage ability.</title>
        <authorList>
            <person name="Cui F."/>
            <person name="Wang D."/>
            <person name="Liu J."/>
            <person name="Wang Q."/>
            <person name="Li T."/>
            <person name="Li J."/>
        </authorList>
    </citation>
    <scope>NUCLEOTIDE SEQUENCE [LARGE SCALE GENOMIC DNA]</scope>
    <source>
        <strain evidence="1 2">MS-10</strain>
    </source>
</reference>
<keyword evidence="1" id="KW-0808">Transferase</keyword>
<dbReference type="Proteomes" id="UP001212337">
    <property type="component" value="Unassembled WGS sequence"/>
</dbReference>
<name>A0ABT4WQJ5_PSEFR</name>
<keyword evidence="1" id="KW-0489">Methyltransferase</keyword>
<comment type="caution">
    <text evidence="1">The sequence shown here is derived from an EMBL/GenBank/DDBJ whole genome shotgun (WGS) entry which is preliminary data.</text>
</comment>
<evidence type="ECO:0000313" key="2">
    <source>
        <dbReference type="Proteomes" id="UP001212337"/>
    </source>
</evidence>
<dbReference type="CDD" id="cd02440">
    <property type="entry name" value="AdoMet_MTases"/>
    <property type="match status" value="1"/>
</dbReference>
<protein>
    <submittedName>
        <fullName evidence="1">Class I SAM-dependent methyltransferase</fullName>
    </submittedName>
</protein>
<dbReference type="EMBL" id="JAQJVI010000010">
    <property type="protein sequence ID" value="MDA7022320.1"/>
    <property type="molecule type" value="Genomic_DNA"/>
</dbReference>
<proteinExistence type="predicted"/>
<accession>A0ABT4WQJ5</accession>
<evidence type="ECO:0000313" key="1">
    <source>
        <dbReference type="EMBL" id="MDA7022320.1"/>
    </source>
</evidence>
<gene>
    <name evidence="1" type="ORF">PI499_10540</name>
</gene>